<evidence type="ECO:0000313" key="5">
    <source>
        <dbReference type="Proteomes" id="UP000694001"/>
    </source>
</evidence>
<evidence type="ECO:0000256" key="1">
    <source>
        <dbReference type="PROSITE-ProRule" id="PRU00473"/>
    </source>
</evidence>
<gene>
    <name evidence="4" type="ORF">KO353_08490</name>
</gene>
<keyword evidence="2" id="KW-0732">Signal</keyword>
<accession>A0A975TZE9</accession>
<dbReference type="Pfam" id="PF00691">
    <property type="entry name" value="OmpA"/>
    <property type="match status" value="1"/>
</dbReference>
<evidence type="ECO:0000259" key="3">
    <source>
        <dbReference type="PROSITE" id="PS51123"/>
    </source>
</evidence>
<dbReference type="Proteomes" id="UP000694001">
    <property type="component" value="Chromosome"/>
</dbReference>
<keyword evidence="1" id="KW-0472">Membrane</keyword>
<dbReference type="AlphaFoldDB" id="A0A975TZE9"/>
<name>A0A975TZE9_9PROT</name>
<reference evidence="4" key="1">
    <citation type="submission" date="2021-06" db="EMBL/GenBank/DDBJ databases">
        <title>Elioraea tepida, sp. nov., a moderately thermophilic aerobic anoxygenic phototrophic bacterium isolated from an alkaline siliceous hot spring mat community in Yellowstone National Park, WY, USA.</title>
        <authorList>
            <person name="Saini M.K."/>
            <person name="Yoshida S."/>
            <person name="Sebastian A."/>
            <person name="Hirose S."/>
            <person name="Hara E."/>
            <person name="Tamaki H."/>
            <person name="Soulier N.T."/>
            <person name="Albert I."/>
            <person name="Hanada S."/>
            <person name="Bryant D.A."/>
            <person name="Tank M."/>
        </authorList>
    </citation>
    <scope>NUCLEOTIDE SEQUENCE</scope>
    <source>
        <strain evidence="4">MS-P2</strain>
    </source>
</reference>
<protein>
    <submittedName>
        <fullName evidence="4">OmpA family protein</fullName>
    </submittedName>
</protein>
<proteinExistence type="predicted"/>
<feature type="chain" id="PRO_5037469243" evidence="2">
    <location>
        <begin position="25"/>
        <end position="145"/>
    </location>
</feature>
<feature type="signal peptide" evidence="2">
    <location>
        <begin position="1"/>
        <end position="24"/>
    </location>
</feature>
<organism evidence="4 5">
    <name type="scientific">Elioraea tepida</name>
    <dbReference type="NCBI Taxonomy" id="2843330"/>
    <lineage>
        <taxon>Bacteria</taxon>
        <taxon>Pseudomonadati</taxon>
        <taxon>Pseudomonadota</taxon>
        <taxon>Alphaproteobacteria</taxon>
        <taxon>Acetobacterales</taxon>
        <taxon>Elioraeaceae</taxon>
        <taxon>Elioraea</taxon>
    </lineage>
</organism>
<dbReference type="KEGG" id="elio:KO353_08490"/>
<dbReference type="RefSeq" id="WP_218284246.1">
    <property type="nucleotide sequence ID" value="NZ_CP076448.1"/>
</dbReference>
<dbReference type="EMBL" id="CP076448">
    <property type="protein sequence ID" value="QXM23386.1"/>
    <property type="molecule type" value="Genomic_DNA"/>
</dbReference>
<dbReference type="GO" id="GO:0016020">
    <property type="term" value="C:membrane"/>
    <property type="evidence" value="ECO:0007669"/>
    <property type="project" value="UniProtKB-UniRule"/>
</dbReference>
<feature type="domain" description="OmpA-like" evidence="3">
    <location>
        <begin position="32"/>
        <end position="145"/>
    </location>
</feature>
<dbReference type="PROSITE" id="PS51123">
    <property type="entry name" value="OMPA_2"/>
    <property type="match status" value="1"/>
</dbReference>
<evidence type="ECO:0000313" key="4">
    <source>
        <dbReference type="EMBL" id="QXM23386.1"/>
    </source>
</evidence>
<keyword evidence="5" id="KW-1185">Reference proteome</keyword>
<evidence type="ECO:0000256" key="2">
    <source>
        <dbReference type="SAM" id="SignalP"/>
    </source>
</evidence>
<sequence>MSALRAVLVAAALAITLAALPARAAVACTGVSPGEPGREEYIVFFPVGSAELDQAARAVVQRAAARATATFPTEICLVGRTSPTGSPQANQRLAEQRIQAVRNALMQRGVRRETLGSVVAGPGFGARVDWAENRADRSVTIVFVR</sequence>
<dbReference type="InterPro" id="IPR006665">
    <property type="entry name" value="OmpA-like"/>
</dbReference>